<feature type="domain" description="Amine oxidase" evidence="2">
    <location>
        <begin position="9"/>
        <end position="87"/>
    </location>
</feature>
<gene>
    <name evidence="4" type="ORF">ESW18_16610</name>
    <name evidence="3" type="ORF">LV84_03292</name>
</gene>
<reference evidence="3 5" key="1">
    <citation type="submission" date="2018-06" db="EMBL/GenBank/DDBJ databases">
        <title>Genomic Encyclopedia of Archaeal and Bacterial Type Strains, Phase II (KMG-II): from individual species to whole genera.</title>
        <authorList>
            <person name="Goeker M."/>
        </authorList>
    </citation>
    <scope>NUCLEOTIDE SEQUENCE [LARGE SCALE GENOMIC DNA]</scope>
    <source>
        <strain evidence="3 5">DSM 22686</strain>
    </source>
</reference>
<reference evidence="4 6" key="2">
    <citation type="submission" date="2019-08" db="EMBL/GenBank/DDBJ databases">
        <title>Genome of Algoriphagus ratkowskyi IC026.</title>
        <authorList>
            <person name="Bowman J.P."/>
        </authorList>
    </citation>
    <scope>NUCLEOTIDE SEQUENCE [LARGE SCALE GENOMIC DNA]</scope>
    <source>
        <strain evidence="4 6">IC026</strain>
    </source>
</reference>
<comment type="similarity">
    <text evidence="1">Belongs to the flavin monoamine oxidase family.</text>
</comment>
<dbReference type="InterPro" id="IPR002937">
    <property type="entry name" value="Amino_oxidase"/>
</dbReference>
<dbReference type="EMBL" id="VORV01000012">
    <property type="protein sequence ID" value="TXD76368.1"/>
    <property type="molecule type" value="Genomic_DNA"/>
</dbReference>
<name>A0A2W7QX43_9BACT</name>
<dbReference type="PANTHER" id="PTHR43563:SF14">
    <property type="entry name" value="AMINE OXIDASE"/>
    <property type="match status" value="1"/>
</dbReference>
<dbReference type="PANTHER" id="PTHR43563">
    <property type="entry name" value="AMINE OXIDASE"/>
    <property type="match status" value="1"/>
</dbReference>
<dbReference type="InterPro" id="IPR050703">
    <property type="entry name" value="Flavin_MAO"/>
</dbReference>
<evidence type="ECO:0000256" key="1">
    <source>
        <dbReference type="ARBA" id="ARBA00005995"/>
    </source>
</evidence>
<evidence type="ECO:0000313" key="4">
    <source>
        <dbReference type="EMBL" id="TXD76368.1"/>
    </source>
</evidence>
<dbReference type="AlphaFoldDB" id="A0A2W7QX43"/>
<dbReference type="GO" id="GO:0016491">
    <property type="term" value="F:oxidoreductase activity"/>
    <property type="evidence" value="ECO:0007669"/>
    <property type="project" value="InterPro"/>
</dbReference>
<keyword evidence="6" id="KW-1185">Reference proteome</keyword>
<organism evidence="3 5">
    <name type="scientific">Algoriphagus ratkowskyi</name>
    <dbReference type="NCBI Taxonomy" id="57028"/>
    <lineage>
        <taxon>Bacteria</taxon>
        <taxon>Pseudomonadati</taxon>
        <taxon>Bacteroidota</taxon>
        <taxon>Cytophagia</taxon>
        <taxon>Cytophagales</taxon>
        <taxon>Cyclobacteriaceae</taxon>
        <taxon>Algoriphagus</taxon>
    </lineage>
</organism>
<dbReference type="OrthoDB" id="56323at2"/>
<proteinExistence type="inferred from homology"/>
<dbReference type="InterPro" id="IPR036188">
    <property type="entry name" value="FAD/NAD-bd_sf"/>
</dbReference>
<dbReference type="Proteomes" id="UP000321927">
    <property type="component" value="Unassembled WGS sequence"/>
</dbReference>
<dbReference type="RefSeq" id="WP_086502582.1">
    <property type="nucleotide sequence ID" value="NZ_MSSV01000017.1"/>
</dbReference>
<dbReference type="Gene3D" id="3.50.50.60">
    <property type="entry name" value="FAD/NAD(P)-binding domain"/>
    <property type="match status" value="2"/>
</dbReference>
<evidence type="ECO:0000313" key="6">
    <source>
        <dbReference type="Proteomes" id="UP000321927"/>
    </source>
</evidence>
<dbReference type="Pfam" id="PF01593">
    <property type="entry name" value="Amino_oxidase"/>
    <property type="match status" value="2"/>
</dbReference>
<accession>A0A2W7QX43</accession>
<evidence type="ECO:0000313" key="3">
    <source>
        <dbReference type="EMBL" id="PZX53088.1"/>
    </source>
</evidence>
<protein>
    <submittedName>
        <fullName evidence="4">FAD-dependent oxidoreductase</fullName>
    </submittedName>
    <submittedName>
        <fullName evidence="3">Monoamine oxidase</fullName>
    </submittedName>
</protein>
<evidence type="ECO:0000313" key="5">
    <source>
        <dbReference type="Proteomes" id="UP000249115"/>
    </source>
</evidence>
<comment type="caution">
    <text evidence="3">The sequence shown here is derived from an EMBL/GenBank/DDBJ whole genome shotgun (WGS) entry which is preliminary data.</text>
</comment>
<dbReference type="EMBL" id="QKZU01000013">
    <property type="protein sequence ID" value="PZX53088.1"/>
    <property type="molecule type" value="Genomic_DNA"/>
</dbReference>
<dbReference type="SUPFAM" id="SSF54373">
    <property type="entry name" value="FAD-linked reductases, C-terminal domain"/>
    <property type="match status" value="1"/>
</dbReference>
<feature type="domain" description="Amine oxidase" evidence="2">
    <location>
        <begin position="88"/>
        <end position="343"/>
    </location>
</feature>
<dbReference type="SUPFAM" id="SSF51905">
    <property type="entry name" value="FAD/NAD(P)-binding domain"/>
    <property type="match status" value="1"/>
</dbReference>
<sequence>MIILIGAGLSGLLTAYRLKKEGIAFKILEARTRIGGRINTVVGSDNTPVEMGATWFSDQHQHLRALLDELGIKYFEQYMEGNALYQASSAAPAEAIQIPRQAPSYRISGGTSHLIETLFKALGQKNVLLDQTVTEIRFRKDAVEVIAKETFIADKVVLALPPKLWAKKIKFDSALPSNLMAVASHTHTWMEDSIKVALSFSTPFWQEHKLSGLLFSNPGPVVEFYDHSNNERSKFALCGFVNSSYKILSFEERKARIITQLKRAFGTQIENFIDYTECVWSDEINTFEPSDIEHFPHQNNGNPIFKNTFYDDRMIISSAESAAQSPGYMDGAVYAGNLTANKLIAAN</sequence>
<dbReference type="Proteomes" id="UP000249115">
    <property type="component" value="Unassembled WGS sequence"/>
</dbReference>
<evidence type="ECO:0000259" key="2">
    <source>
        <dbReference type="Pfam" id="PF01593"/>
    </source>
</evidence>